<keyword evidence="5" id="KW-0472">Membrane</keyword>
<sequence>MGAVDIPELRFTPVDEIPERVRRLRTTFFQQKTRPIDFRILQLRKLYWAIKDREHAIKEALHRDLRKAEYESYLTEITMLENDIIFCTKNLPKWAKDEKAPDIDLTYSLMKPTIRKDPLGCVLIIGAFNFPFLLTLGPVIGAIAAGNTVMIKPSETAANSAAVIQDIIEATFDPSFVCMTQGGVEETKTLLSQKWDKICFTGSSKVGRIVAQAAAPNLTPVLLELGGRNPAFITKNADLRLAARRLLWGKTLNAGQGLKGVSRLFSGCSTRPHSIVSNPWFDNSKGKILLGGTMDEAEKFIEPTVVQVDSVEDSLLTEESFGPIIPILPVENLDEAIKIANEIDSTPLGLYPFGTKQEVEKVLTAVRSGGASINDAFMHISVPTLPFGGVGESGTGCYHGRSSFEAFVHRRSITTTPGWVERVLAIRYPPYSGKLSKFLGAGAMRPNFDRNGREKRGMLGWLVWMVTLGGGATKSGAARSTAAALVAYGLQQYAKRASKL</sequence>
<dbReference type="InterPro" id="IPR015590">
    <property type="entry name" value="Aldehyde_DH_dom"/>
</dbReference>
<dbReference type="InterPro" id="IPR016163">
    <property type="entry name" value="Ald_DH_C"/>
</dbReference>
<dbReference type="Pfam" id="PF00171">
    <property type="entry name" value="Aldedh"/>
    <property type="match status" value="2"/>
</dbReference>
<evidence type="ECO:0000259" key="6">
    <source>
        <dbReference type="Pfam" id="PF00171"/>
    </source>
</evidence>
<dbReference type="GO" id="GO:0005811">
    <property type="term" value="C:lipid droplet"/>
    <property type="evidence" value="ECO:0007669"/>
    <property type="project" value="EnsemblFungi"/>
</dbReference>
<evidence type="ECO:0000256" key="2">
    <source>
        <dbReference type="ARBA" id="ARBA00022746"/>
    </source>
</evidence>
<dbReference type="GO" id="GO:0006665">
    <property type="term" value="P:sphingolipid metabolic process"/>
    <property type="evidence" value="ECO:0007669"/>
    <property type="project" value="EnsemblFungi"/>
</dbReference>
<evidence type="ECO:0000256" key="5">
    <source>
        <dbReference type="SAM" id="Phobius"/>
    </source>
</evidence>
<keyword evidence="3 4" id="KW-0560">Oxidoreductase</keyword>
<proteinExistence type="inferred from homology"/>
<dbReference type="Gene3D" id="3.40.309.10">
    <property type="entry name" value="Aldehyde Dehydrogenase, Chain A, domain 2"/>
    <property type="match status" value="2"/>
</dbReference>
<reference evidence="8" key="1">
    <citation type="journal article" date="2010" name="Genome Res.">
        <title>Population genomic sequencing of Coccidioides fungi reveals recent hybridization and transposon control.</title>
        <authorList>
            <person name="Neafsey D.E."/>
            <person name="Barker B.M."/>
            <person name="Sharpton T.J."/>
            <person name="Stajich J.E."/>
            <person name="Park D.J."/>
            <person name="Whiston E."/>
            <person name="Hung C.-Y."/>
            <person name="McMahan C."/>
            <person name="White J."/>
            <person name="Sykes S."/>
            <person name="Heiman D."/>
            <person name="Young S."/>
            <person name="Zeng Q."/>
            <person name="Abouelleil A."/>
            <person name="Aftuck L."/>
            <person name="Bessette D."/>
            <person name="Brown A."/>
            <person name="FitzGerald M."/>
            <person name="Lui A."/>
            <person name="Macdonald J.P."/>
            <person name="Priest M."/>
            <person name="Orbach M.J."/>
            <person name="Galgiani J.N."/>
            <person name="Kirkland T.N."/>
            <person name="Cole G.T."/>
            <person name="Birren B.W."/>
            <person name="Henn M.R."/>
            <person name="Taylor J.W."/>
            <person name="Rounsley S.D."/>
        </authorList>
    </citation>
    <scope>NUCLEOTIDE SEQUENCE [LARGE SCALE GENOMIC DNA]</scope>
    <source>
        <strain evidence="8">H538.4</strain>
    </source>
</reference>
<protein>
    <recommendedName>
        <fullName evidence="4">Aldehyde dehydrogenase</fullName>
    </recommendedName>
</protein>
<keyword evidence="5" id="KW-1133">Transmembrane helix</keyword>
<feature type="domain" description="Aldehyde dehydrogenase" evidence="6">
    <location>
        <begin position="27"/>
        <end position="265"/>
    </location>
</feature>
<dbReference type="PANTHER" id="PTHR43570">
    <property type="entry name" value="ALDEHYDE DEHYDROGENASE"/>
    <property type="match status" value="1"/>
</dbReference>
<feature type="transmembrane region" description="Helical" evidence="5">
    <location>
        <begin position="119"/>
        <end position="145"/>
    </location>
</feature>
<dbReference type="GO" id="GO:0016117">
    <property type="term" value="P:carotenoid biosynthetic process"/>
    <property type="evidence" value="ECO:0007669"/>
    <property type="project" value="UniProtKB-KW"/>
</dbReference>
<dbReference type="AlphaFoldDB" id="A0A0J8UBU4"/>
<evidence type="ECO:0000256" key="4">
    <source>
        <dbReference type="PIRNR" id="PIRNR036492"/>
    </source>
</evidence>
<dbReference type="STRING" id="396776.A0A0J8UBU4"/>
<keyword evidence="2" id="KW-0125">Carotenoid biosynthesis</keyword>
<dbReference type="PANTHER" id="PTHR43570:SF11">
    <property type="entry name" value="ALDEHYDE DEHYDROGENASE"/>
    <property type="match status" value="1"/>
</dbReference>
<gene>
    <name evidence="7" type="ORF">CIHG_02392</name>
</gene>
<dbReference type="GO" id="GO:0005741">
    <property type="term" value="C:mitochondrial outer membrane"/>
    <property type="evidence" value="ECO:0007669"/>
    <property type="project" value="EnsemblFungi"/>
</dbReference>
<organism evidence="7 8">
    <name type="scientific">Coccidioides immitis H538.4</name>
    <dbReference type="NCBI Taxonomy" id="396776"/>
    <lineage>
        <taxon>Eukaryota</taxon>
        <taxon>Fungi</taxon>
        <taxon>Dikarya</taxon>
        <taxon>Ascomycota</taxon>
        <taxon>Pezizomycotina</taxon>
        <taxon>Eurotiomycetes</taxon>
        <taxon>Eurotiomycetidae</taxon>
        <taxon>Onygenales</taxon>
        <taxon>Onygenaceae</taxon>
        <taxon>Coccidioides</taxon>
    </lineage>
</organism>
<dbReference type="GO" id="GO:0047770">
    <property type="term" value="F:carboxylate reductase activity"/>
    <property type="evidence" value="ECO:0007669"/>
    <property type="project" value="EnsemblFungi"/>
</dbReference>
<dbReference type="InterPro" id="IPR016162">
    <property type="entry name" value="Ald_DH_N"/>
</dbReference>
<feature type="domain" description="Aldehyde dehydrogenase" evidence="6">
    <location>
        <begin position="285"/>
        <end position="412"/>
    </location>
</feature>
<dbReference type="GO" id="GO:0006744">
    <property type="term" value="P:ubiquinone biosynthetic process"/>
    <property type="evidence" value="ECO:0007669"/>
    <property type="project" value="EnsemblFungi"/>
</dbReference>
<evidence type="ECO:0000313" key="8">
    <source>
        <dbReference type="Proteomes" id="UP000054563"/>
    </source>
</evidence>
<accession>A0A0J8UBU4</accession>
<dbReference type="eggNOG" id="KOG2456">
    <property type="taxonomic scope" value="Eukaryota"/>
</dbReference>
<evidence type="ECO:0000313" key="7">
    <source>
        <dbReference type="EMBL" id="KMU84608.1"/>
    </source>
</evidence>
<dbReference type="GO" id="GO:0046185">
    <property type="term" value="P:aldehyde catabolic process"/>
    <property type="evidence" value="ECO:0007669"/>
    <property type="project" value="EnsemblFungi"/>
</dbReference>
<keyword evidence="5" id="KW-0812">Transmembrane</keyword>
<evidence type="ECO:0000256" key="1">
    <source>
        <dbReference type="ARBA" id="ARBA00009986"/>
    </source>
</evidence>
<name>A0A0J8UBU4_COCIT</name>
<dbReference type="FunFam" id="3.40.605.10:FF:000004">
    <property type="entry name" value="Aldehyde dehydrogenase"/>
    <property type="match status" value="1"/>
</dbReference>
<dbReference type="EMBL" id="DS016985">
    <property type="protein sequence ID" value="KMU84608.1"/>
    <property type="molecule type" value="Genomic_DNA"/>
</dbReference>
<dbReference type="OrthoDB" id="440325at2759"/>
<dbReference type="InterPro" id="IPR016161">
    <property type="entry name" value="Ald_DH/histidinol_DH"/>
</dbReference>
<dbReference type="PIRSF" id="PIRSF036492">
    <property type="entry name" value="ALDH"/>
    <property type="match status" value="1"/>
</dbReference>
<comment type="similarity">
    <text evidence="1 4">Belongs to the aldehyde dehydrogenase family.</text>
</comment>
<dbReference type="VEuPathDB" id="FungiDB:CIHG_02392"/>
<evidence type="ECO:0000256" key="3">
    <source>
        <dbReference type="ARBA" id="ARBA00023002"/>
    </source>
</evidence>
<dbReference type="Gene3D" id="3.40.605.10">
    <property type="entry name" value="Aldehyde Dehydrogenase, Chain A, domain 1"/>
    <property type="match status" value="2"/>
</dbReference>
<dbReference type="Proteomes" id="UP000054563">
    <property type="component" value="Unassembled WGS sequence"/>
</dbReference>
<dbReference type="SUPFAM" id="SSF53720">
    <property type="entry name" value="ALDH-like"/>
    <property type="match status" value="1"/>
</dbReference>
<dbReference type="InterPro" id="IPR012394">
    <property type="entry name" value="Aldehyde_DH_NAD(P)"/>
</dbReference>
<dbReference type="GO" id="GO:0018484">
    <property type="term" value="F:4-hydroxybenzaldehyde dehydrogenase (NAD+) activity"/>
    <property type="evidence" value="ECO:0007669"/>
    <property type="project" value="EnsemblFungi"/>
</dbReference>